<feature type="compositionally biased region" description="Polar residues" evidence="1">
    <location>
        <begin position="1"/>
        <end position="26"/>
    </location>
</feature>
<dbReference type="AlphaFoldDB" id="A0A9P4Q673"/>
<feature type="compositionally biased region" description="Low complexity" evidence="1">
    <location>
        <begin position="72"/>
        <end position="91"/>
    </location>
</feature>
<protein>
    <submittedName>
        <fullName evidence="2">Uncharacterized protein</fullName>
    </submittedName>
</protein>
<feature type="compositionally biased region" description="Basic residues" evidence="1">
    <location>
        <begin position="126"/>
        <end position="135"/>
    </location>
</feature>
<dbReference type="EMBL" id="MU003820">
    <property type="protein sequence ID" value="KAF2718762.1"/>
    <property type="molecule type" value="Genomic_DNA"/>
</dbReference>
<gene>
    <name evidence="2" type="ORF">K431DRAFT_126113</name>
</gene>
<sequence>MSPSRQQQQQGLPTSPSYRNRASSNRVRGLDPQDVFIARNFYQANSPLISQQQQQQPPPQQQHGQPVRRQDTASSDGSSSDESVASSARNSHYIASENRQDNWQSLLNDSNDDRSGRTVSRSISKWTRKLRGTSS</sequence>
<reference evidence="2" key="1">
    <citation type="journal article" date="2020" name="Stud. Mycol.">
        <title>101 Dothideomycetes genomes: a test case for predicting lifestyles and emergence of pathogens.</title>
        <authorList>
            <person name="Haridas S."/>
            <person name="Albert R."/>
            <person name="Binder M."/>
            <person name="Bloem J."/>
            <person name="Labutti K."/>
            <person name="Salamov A."/>
            <person name="Andreopoulos B."/>
            <person name="Baker S."/>
            <person name="Barry K."/>
            <person name="Bills G."/>
            <person name="Bluhm B."/>
            <person name="Cannon C."/>
            <person name="Castanera R."/>
            <person name="Culley D."/>
            <person name="Daum C."/>
            <person name="Ezra D."/>
            <person name="Gonzalez J."/>
            <person name="Henrissat B."/>
            <person name="Kuo A."/>
            <person name="Liang C."/>
            <person name="Lipzen A."/>
            <person name="Lutzoni F."/>
            <person name="Magnuson J."/>
            <person name="Mondo S."/>
            <person name="Nolan M."/>
            <person name="Ohm R."/>
            <person name="Pangilinan J."/>
            <person name="Park H.-J."/>
            <person name="Ramirez L."/>
            <person name="Alfaro M."/>
            <person name="Sun H."/>
            <person name="Tritt A."/>
            <person name="Yoshinaga Y."/>
            <person name="Zwiers L.-H."/>
            <person name="Turgeon B."/>
            <person name="Goodwin S."/>
            <person name="Spatafora J."/>
            <person name="Crous P."/>
            <person name="Grigoriev I."/>
        </authorList>
    </citation>
    <scope>NUCLEOTIDE SEQUENCE</scope>
    <source>
        <strain evidence="2">CBS 116435</strain>
    </source>
</reference>
<feature type="region of interest" description="Disordered" evidence="1">
    <location>
        <begin position="1"/>
        <end position="135"/>
    </location>
</feature>
<proteinExistence type="predicted"/>
<name>A0A9P4Q673_9PEZI</name>
<evidence type="ECO:0000313" key="2">
    <source>
        <dbReference type="EMBL" id="KAF2718762.1"/>
    </source>
</evidence>
<comment type="caution">
    <text evidence="2">The sequence shown here is derived from an EMBL/GenBank/DDBJ whole genome shotgun (WGS) entry which is preliminary data.</text>
</comment>
<keyword evidence="3" id="KW-1185">Reference proteome</keyword>
<accession>A0A9P4Q673</accession>
<dbReference type="Proteomes" id="UP000799441">
    <property type="component" value="Unassembled WGS sequence"/>
</dbReference>
<evidence type="ECO:0000256" key="1">
    <source>
        <dbReference type="SAM" id="MobiDB-lite"/>
    </source>
</evidence>
<organism evidence="2 3">
    <name type="scientific">Polychaeton citri CBS 116435</name>
    <dbReference type="NCBI Taxonomy" id="1314669"/>
    <lineage>
        <taxon>Eukaryota</taxon>
        <taxon>Fungi</taxon>
        <taxon>Dikarya</taxon>
        <taxon>Ascomycota</taxon>
        <taxon>Pezizomycotina</taxon>
        <taxon>Dothideomycetes</taxon>
        <taxon>Dothideomycetidae</taxon>
        <taxon>Capnodiales</taxon>
        <taxon>Capnodiaceae</taxon>
        <taxon>Polychaeton</taxon>
    </lineage>
</organism>
<evidence type="ECO:0000313" key="3">
    <source>
        <dbReference type="Proteomes" id="UP000799441"/>
    </source>
</evidence>